<evidence type="ECO:0008006" key="2">
    <source>
        <dbReference type="Google" id="ProtNLM"/>
    </source>
</evidence>
<dbReference type="EMBL" id="LNQE01001478">
    <property type="protein sequence ID" value="KUG16828.1"/>
    <property type="molecule type" value="Genomic_DNA"/>
</dbReference>
<organism evidence="1">
    <name type="scientific">hydrocarbon metagenome</name>
    <dbReference type="NCBI Taxonomy" id="938273"/>
    <lineage>
        <taxon>unclassified sequences</taxon>
        <taxon>metagenomes</taxon>
        <taxon>ecological metagenomes</taxon>
    </lineage>
</organism>
<protein>
    <recommendedName>
        <fullName evidence="2">ASCH domain-containing protein</fullName>
    </recommendedName>
</protein>
<name>A0A0W8F7L3_9ZZZZ</name>
<sequence length="144" mass="16757">MLHYDIEWHFRGRDMLEMRMRAVQLAAREEIFLAIAQGALKARAGRLAPESSMEVGSFKMMVVEDENGDGCAVQVIVSRKMIEDLALEKAQYLDKSAEDWSEHERRMWLEAFSRDLGPYLYKWKQIRMRPGPGESITFEIQVCK</sequence>
<dbReference type="AlphaFoldDB" id="A0A0W8F7L3"/>
<accession>A0A0W8F7L3</accession>
<reference evidence="1" key="1">
    <citation type="journal article" date="2015" name="Proc. Natl. Acad. Sci. U.S.A.">
        <title>Networks of energetic and metabolic interactions define dynamics in microbial communities.</title>
        <authorList>
            <person name="Embree M."/>
            <person name="Liu J.K."/>
            <person name="Al-Bassam M.M."/>
            <person name="Zengler K."/>
        </authorList>
    </citation>
    <scope>NUCLEOTIDE SEQUENCE</scope>
</reference>
<evidence type="ECO:0000313" key="1">
    <source>
        <dbReference type="EMBL" id="KUG16828.1"/>
    </source>
</evidence>
<comment type="caution">
    <text evidence="1">The sequence shown here is derived from an EMBL/GenBank/DDBJ whole genome shotgun (WGS) entry which is preliminary data.</text>
</comment>
<gene>
    <name evidence="1" type="ORF">ASZ90_013460</name>
</gene>
<proteinExistence type="predicted"/>